<organism evidence="1 2">
    <name type="scientific">Fusarium solani subsp. cucurbitae</name>
    <name type="common">Neocosmosporum cucurbitae</name>
    <dbReference type="NCBI Taxonomy" id="2747967"/>
    <lineage>
        <taxon>Eukaryota</taxon>
        <taxon>Fungi</taxon>
        <taxon>Dikarya</taxon>
        <taxon>Ascomycota</taxon>
        <taxon>Pezizomycotina</taxon>
        <taxon>Sordariomycetes</taxon>
        <taxon>Hypocreomycetidae</taxon>
        <taxon>Hypocreales</taxon>
        <taxon>Nectriaceae</taxon>
        <taxon>Fusarium</taxon>
        <taxon>Fusarium solani species complex</taxon>
    </lineage>
</organism>
<evidence type="ECO:0000313" key="1">
    <source>
        <dbReference type="EMBL" id="UPL02405.1"/>
    </source>
</evidence>
<reference evidence="1" key="1">
    <citation type="submission" date="2021-11" db="EMBL/GenBank/DDBJ databases">
        <title>Fusarium solani-melongenae Genome sequencing and assembly.</title>
        <authorList>
            <person name="Xie S."/>
            <person name="Huang L."/>
            <person name="Zhang X."/>
        </authorList>
    </citation>
    <scope>NUCLEOTIDE SEQUENCE</scope>
    <source>
        <strain evidence="1">CRI 24-3</strain>
    </source>
</reference>
<dbReference type="Proteomes" id="UP000830768">
    <property type="component" value="Chromosome 11"/>
</dbReference>
<gene>
    <name evidence="1" type="ORF">LCI18_013339</name>
</gene>
<accession>A0ACD3ZM74</accession>
<name>A0ACD3ZM74_FUSSC</name>
<sequence length="715" mass="81860">MRLLNANKCRLELFNGAETDIPPYAILSHTWGDDEISFQDITQLSLDDLSYRASFYKVKEGCDQARRDGFDYIWIDTCCIDKTSSAELSEAINSMFKWYQQSALCYVYLSDFDSRFSFLPTAQQKNREIDLPPDDTEFFSSRWFTRGWTLQELIAPRSVDFFDQNWIRFGTRDGDLLDRVCQRTGVWPQLFSEPRCACPGGDPAPPVRDGNCMQCHKPDCLPQILDTFAVSVKMSWAASRVTTRKEDAAYCLLGLFSINMPMLYGEGDKAFLRLQEAIVRQSKDQSILLWKAGPSQIPQERAPGCLAPLCETFKNPERIVGRRVFSNVDRRYEADFLGNMAPMEITDTVLRTNLWICPCTVSAYDPHVESDVHRKLWLGILDLAYDDDYLARPSILLEHMGAVDFYRRVYHQLIITVNPRENNDTTLRLSLGQDAEGRSSTRILTDKSTIVIARSLDQAFKKDVGILLQQSPINAVRTNPSLEGGPATGPVYFVVTSREMQYRMDSGGSNPPFSRYTSRATQIPSPWSFKKCDHAGVNRYFGGIHFVNFTIHTQQVLPTHSWPDLAIQDVQKRGYVAIIWGIQRSLKLGGKEEHPWQLWCRVFNMHNFIECARTSDDDLRPSQLYLEQEALSPGEIQRRMGKQRRRLCYSGYQAHWIRQKAGPKSLFPTSCEEDWSEDSMPNILDDDDISIRLSARVAMTEALGRTLFELKVNIK</sequence>
<dbReference type="EMBL" id="CP090039">
    <property type="protein sequence ID" value="UPL02405.1"/>
    <property type="molecule type" value="Genomic_DNA"/>
</dbReference>
<protein>
    <submittedName>
        <fullName evidence="1">Uncharacterized protein</fullName>
    </submittedName>
</protein>
<evidence type="ECO:0000313" key="2">
    <source>
        <dbReference type="Proteomes" id="UP000830768"/>
    </source>
</evidence>
<keyword evidence="2" id="KW-1185">Reference proteome</keyword>
<proteinExistence type="predicted"/>